<name>A0A6A7KD35_9FIRM</name>
<comment type="catalytic activity">
    <reaction evidence="11">
        <text>O-phospho-D-serine + H2O = D-serine + phosphate</text>
        <dbReference type="Rhea" id="RHEA:24873"/>
        <dbReference type="ChEBI" id="CHEBI:15377"/>
        <dbReference type="ChEBI" id="CHEBI:35247"/>
        <dbReference type="ChEBI" id="CHEBI:43474"/>
        <dbReference type="ChEBI" id="CHEBI:58680"/>
        <dbReference type="EC" id="3.1.3.3"/>
    </reaction>
</comment>
<dbReference type="InterPro" id="IPR023214">
    <property type="entry name" value="HAD_sf"/>
</dbReference>
<dbReference type="EC" id="3.1.3.3" evidence="4"/>
<dbReference type="NCBIfam" id="TIGR01488">
    <property type="entry name" value="HAD-SF-IB"/>
    <property type="match status" value="1"/>
</dbReference>
<dbReference type="AlphaFoldDB" id="A0A6A7KD35"/>
<comment type="cofactor">
    <cofactor evidence="1">
        <name>Mg(2+)</name>
        <dbReference type="ChEBI" id="CHEBI:18420"/>
    </cofactor>
</comment>
<sequence>MNVAAFFDVDGTLYRDSLMVEHFKKLIKYEVLDAAIWHGEAKKKFENWTKRHGDYEDYLLEIAESYLKNLKGVDRDYINFITDQVIKLKGEKVYRYTRDRIKWHQKENHIVIFISGSPSFLVERMAKMYNVKYVKATEYLIDDKNRFTGQLIPMWESASKIEAIEEFVNKLDIDLNASYAYGDTNGDFDMLKMVGNAVLINPIKKLVDNIQADSSIRKKSKIIVERKDVIYNIPIDVEVI</sequence>
<gene>
    <name evidence="12" type="ORF">GC105_16030</name>
</gene>
<evidence type="ECO:0000256" key="2">
    <source>
        <dbReference type="ARBA" id="ARBA00005135"/>
    </source>
</evidence>
<dbReference type="Gene3D" id="3.40.50.1000">
    <property type="entry name" value="HAD superfamily/HAD-like"/>
    <property type="match status" value="1"/>
</dbReference>
<keyword evidence="5" id="KW-0028">Amino-acid biosynthesis</keyword>
<dbReference type="PANTHER" id="PTHR43344">
    <property type="entry name" value="PHOSPHOSERINE PHOSPHATASE"/>
    <property type="match status" value="1"/>
</dbReference>
<accession>A0A6A7KD35</accession>
<evidence type="ECO:0000256" key="3">
    <source>
        <dbReference type="ARBA" id="ARBA00009184"/>
    </source>
</evidence>
<evidence type="ECO:0000313" key="12">
    <source>
        <dbReference type="EMBL" id="MPW27276.1"/>
    </source>
</evidence>
<organism evidence="12 13">
    <name type="scientific">Alkalibaculum sporogenes</name>
    <dbReference type="NCBI Taxonomy" id="2655001"/>
    <lineage>
        <taxon>Bacteria</taxon>
        <taxon>Bacillati</taxon>
        <taxon>Bacillota</taxon>
        <taxon>Clostridia</taxon>
        <taxon>Eubacteriales</taxon>
        <taxon>Eubacteriaceae</taxon>
        <taxon>Alkalibaculum</taxon>
    </lineage>
</organism>
<protein>
    <recommendedName>
        <fullName evidence="4">phosphoserine phosphatase</fullName>
        <ecNumber evidence="4">3.1.3.3</ecNumber>
    </recommendedName>
</protein>
<dbReference type="EMBL" id="WHNX01000053">
    <property type="protein sequence ID" value="MPW27276.1"/>
    <property type="molecule type" value="Genomic_DNA"/>
</dbReference>
<evidence type="ECO:0000256" key="8">
    <source>
        <dbReference type="ARBA" id="ARBA00022842"/>
    </source>
</evidence>
<dbReference type="GO" id="GO:0006564">
    <property type="term" value="P:L-serine biosynthetic process"/>
    <property type="evidence" value="ECO:0007669"/>
    <property type="project" value="UniProtKB-KW"/>
</dbReference>
<keyword evidence="8" id="KW-0460">Magnesium</keyword>
<dbReference type="InterPro" id="IPR050582">
    <property type="entry name" value="HAD-like_SerB"/>
</dbReference>
<dbReference type="GO" id="GO:0036424">
    <property type="term" value="F:L-phosphoserine phosphatase activity"/>
    <property type="evidence" value="ECO:0007669"/>
    <property type="project" value="TreeGrafter"/>
</dbReference>
<keyword evidence="13" id="KW-1185">Reference proteome</keyword>
<reference evidence="12 13" key="1">
    <citation type="submission" date="2019-10" db="EMBL/GenBank/DDBJ databases">
        <title>Alkalibaculum tamaniensis sp.nov., a new alkaliphilic acetogen, isolated on methoxylated aromatics from a mud volcano.</title>
        <authorList>
            <person name="Khomyakova M.A."/>
            <person name="Merkel A.Y."/>
            <person name="Bonch-Osmolovskaya E.A."/>
            <person name="Slobodkin A.I."/>
        </authorList>
    </citation>
    <scope>NUCLEOTIDE SEQUENCE [LARGE SCALE GENOMIC DNA]</scope>
    <source>
        <strain evidence="12 13">M08DMB</strain>
    </source>
</reference>
<dbReference type="NCBIfam" id="TIGR01490">
    <property type="entry name" value="HAD-SF-IB-hyp1"/>
    <property type="match status" value="1"/>
</dbReference>
<dbReference type="PANTHER" id="PTHR43344:SF2">
    <property type="entry name" value="PHOSPHOSERINE PHOSPHATASE"/>
    <property type="match status" value="1"/>
</dbReference>
<keyword evidence="9" id="KW-0718">Serine biosynthesis</keyword>
<proteinExistence type="inferred from homology"/>
<comment type="pathway">
    <text evidence="2">Amino-acid biosynthesis; L-serine biosynthesis; L-serine from 3-phospho-D-glycerate: step 3/3.</text>
</comment>
<keyword evidence="6" id="KW-0479">Metal-binding</keyword>
<evidence type="ECO:0000256" key="6">
    <source>
        <dbReference type="ARBA" id="ARBA00022723"/>
    </source>
</evidence>
<comment type="similarity">
    <text evidence="3">Belongs to the HAD-like hydrolase superfamily. SerB family.</text>
</comment>
<dbReference type="GO" id="GO:0000287">
    <property type="term" value="F:magnesium ion binding"/>
    <property type="evidence" value="ECO:0007669"/>
    <property type="project" value="TreeGrafter"/>
</dbReference>
<evidence type="ECO:0000256" key="5">
    <source>
        <dbReference type="ARBA" id="ARBA00022605"/>
    </source>
</evidence>
<evidence type="ECO:0000256" key="11">
    <source>
        <dbReference type="ARBA" id="ARBA00048523"/>
    </source>
</evidence>
<dbReference type="Proteomes" id="UP000440004">
    <property type="component" value="Unassembled WGS sequence"/>
</dbReference>
<evidence type="ECO:0000313" key="13">
    <source>
        <dbReference type="Proteomes" id="UP000440004"/>
    </source>
</evidence>
<dbReference type="RefSeq" id="WP_152806850.1">
    <property type="nucleotide sequence ID" value="NZ_WHNX01000053.1"/>
</dbReference>
<dbReference type="SUPFAM" id="SSF56784">
    <property type="entry name" value="HAD-like"/>
    <property type="match status" value="1"/>
</dbReference>
<evidence type="ECO:0000256" key="7">
    <source>
        <dbReference type="ARBA" id="ARBA00022801"/>
    </source>
</evidence>
<comment type="catalytic activity">
    <reaction evidence="10">
        <text>O-phospho-L-serine + H2O = L-serine + phosphate</text>
        <dbReference type="Rhea" id="RHEA:21208"/>
        <dbReference type="ChEBI" id="CHEBI:15377"/>
        <dbReference type="ChEBI" id="CHEBI:33384"/>
        <dbReference type="ChEBI" id="CHEBI:43474"/>
        <dbReference type="ChEBI" id="CHEBI:57524"/>
        <dbReference type="EC" id="3.1.3.3"/>
    </reaction>
</comment>
<dbReference type="InterPro" id="IPR036412">
    <property type="entry name" value="HAD-like_sf"/>
</dbReference>
<comment type="caution">
    <text evidence="12">The sequence shown here is derived from an EMBL/GenBank/DDBJ whole genome shotgun (WGS) entry which is preliminary data.</text>
</comment>
<dbReference type="Gene3D" id="1.20.1440.100">
    <property type="entry name" value="SG protein - dephosphorylation function"/>
    <property type="match status" value="1"/>
</dbReference>
<dbReference type="Pfam" id="PF12710">
    <property type="entry name" value="HAD"/>
    <property type="match status" value="1"/>
</dbReference>
<keyword evidence="7 12" id="KW-0378">Hydrolase</keyword>
<evidence type="ECO:0000256" key="10">
    <source>
        <dbReference type="ARBA" id="ARBA00048138"/>
    </source>
</evidence>
<evidence type="ECO:0000256" key="9">
    <source>
        <dbReference type="ARBA" id="ARBA00023299"/>
    </source>
</evidence>
<dbReference type="GO" id="GO:0005737">
    <property type="term" value="C:cytoplasm"/>
    <property type="evidence" value="ECO:0007669"/>
    <property type="project" value="TreeGrafter"/>
</dbReference>
<evidence type="ECO:0000256" key="1">
    <source>
        <dbReference type="ARBA" id="ARBA00001946"/>
    </source>
</evidence>
<dbReference type="InterPro" id="IPR006385">
    <property type="entry name" value="HAD_hydro_SerB1"/>
</dbReference>
<evidence type="ECO:0000256" key="4">
    <source>
        <dbReference type="ARBA" id="ARBA00012640"/>
    </source>
</evidence>